<dbReference type="SUPFAM" id="SSF52540">
    <property type="entry name" value="P-loop containing nucleoside triphosphate hydrolases"/>
    <property type="match status" value="1"/>
</dbReference>
<feature type="domain" description="Type VI secretion system component TssM1 N-terminal" evidence="4">
    <location>
        <begin position="199"/>
        <end position="454"/>
    </location>
</feature>
<dbReference type="NCBIfam" id="TIGR03348">
    <property type="entry name" value="VI_IcmF"/>
    <property type="match status" value="1"/>
</dbReference>
<accession>A0ABP1C660</accession>
<dbReference type="PANTHER" id="PTHR36153">
    <property type="entry name" value="INNER MEMBRANE PROTEIN-RELATED"/>
    <property type="match status" value="1"/>
</dbReference>
<feature type="domain" description="Type VI secretion system component TssM1 helical" evidence="5">
    <location>
        <begin position="949"/>
        <end position="1051"/>
    </location>
</feature>
<dbReference type="InterPro" id="IPR017731">
    <property type="entry name" value="TssM1-like"/>
</dbReference>
<gene>
    <name evidence="6" type="ORF">MECH1_V1_0963</name>
</gene>
<feature type="transmembrane region" description="Helical" evidence="1">
    <location>
        <begin position="449"/>
        <end position="468"/>
    </location>
</feature>
<evidence type="ECO:0000259" key="4">
    <source>
        <dbReference type="Pfam" id="PF14331"/>
    </source>
</evidence>
<dbReference type="Pfam" id="PF06744">
    <property type="entry name" value="IcmF_C"/>
    <property type="match status" value="1"/>
</dbReference>
<feature type="domain" description="IcmF-related" evidence="3">
    <location>
        <begin position="506"/>
        <end position="802"/>
    </location>
</feature>
<evidence type="ECO:0000256" key="1">
    <source>
        <dbReference type="SAM" id="Phobius"/>
    </source>
</evidence>
<protein>
    <submittedName>
        <fullName evidence="6">IcmF-related protein</fullName>
    </submittedName>
</protein>
<organism evidence="6 7">
    <name type="scientific">Candidatus Methylocalor cossyra</name>
    <dbReference type="NCBI Taxonomy" id="3108543"/>
    <lineage>
        <taxon>Bacteria</taxon>
        <taxon>Pseudomonadati</taxon>
        <taxon>Pseudomonadota</taxon>
        <taxon>Gammaproteobacteria</taxon>
        <taxon>Methylococcales</taxon>
        <taxon>Methylococcaceae</taxon>
        <taxon>Candidatus Methylocalor</taxon>
    </lineage>
</organism>
<dbReference type="InterPro" id="IPR053156">
    <property type="entry name" value="T6SS_TssM-like"/>
</dbReference>
<keyword evidence="1" id="KW-0812">Transmembrane</keyword>
<dbReference type="InterPro" id="IPR048677">
    <property type="entry name" value="TssM1_hel"/>
</dbReference>
<keyword evidence="1" id="KW-0472">Membrane</keyword>
<feature type="transmembrane region" description="Helical" evidence="1">
    <location>
        <begin position="12"/>
        <end position="39"/>
    </location>
</feature>
<dbReference type="RefSeq" id="WP_348759277.1">
    <property type="nucleotide sequence ID" value="NZ_OZ026884.1"/>
</dbReference>
<feature type="domain" description="Type VI secretion system IcmF C-terminal" evidence="2">
    <location>
        <begin position="1057"/>
        <end position="1161"/>
    </location>
</feature>
<dbReference type="InterPro" id="IPR009612">
    <property type="entry name" value="IcmF-rel"/>
</dbReference>
<proteinExistence type="predicted"/>
<dbReference type="CDD" id="cd00882">
    <property type="entry name" value="Ras_like_GTPase"/>
    <property type="match status" value="1"/>
</dbReference>
<dbReference type="EMBL" id="OZ026884">
    <property type="protein sequence ID" value="CAL1239739.1"/>
    <property type="molecule type" value="Genomic_DNA"/>
</dbReference>
<name>A0ABP1C660_9GAMM</name>
<evidence type="ECO:0000313" key="6">
    <source>
        <dbReference type="EMBL" id="CAL1239739.1"/>
    </source>
</evidence>
<dbReference type="Pfam" id="PF06761">
    <property type="entry name" value="IcmF-related"/>
    <property type="match status" value="1"/>
</dbReference>
<evidence type="ECO:0000259" key="5">
    <source>
        <dbReference type="Pfam" id="PF21070"/>
    </source>
</evidence>
<evidence type="ECO:0000259" key="3">
    <source>
        <dbReference type="Pfam" id="PF06761"/>
    </source>
</evidence>
<dbReference type="Proteomes" id="UP001497493">
    <property type="component" value="Chromosome"/>
</dbReference>
<dbReference type="Pfam" id="PF14331">
    <property type="entry name" value="IcmF-related_N"/>
    <property type="match status" value="1"/>
</dbReference>
<sequence length="1180" mass="128871">MNAIAQAVKNPWLVQAIGVLALALLLEFLGPLVAIAGVAPLASEALRWTAIGVLVVGWVIGRLVAELRAARKDRRFIDALAQPGSEEPNEPKVADERLELLGASFQRALAVLRETRSRRRGDRQYLYELPWYLIIGPPGSGKTTALLNSGLKFPLADRVGREPIRGIGGTRHCDWLFSDEAVLIDTAGRYTTQESDRAVDAAEWGGFLELLKRHRPARPINGVLVAFSVSNLLQQSQDERARHAKAIRQRLKELYEKLAIRFPVYVLFTKCDLVAGFNDFFADLGEEARTQVWGETFPAETPAADPIASFAAAYGELLERLDQRTLARIHGERDLARRARILAFPQQMALLKPAALDFLEAAFAANRYEQRPLLRGVYLTSGTQEGTPIDRLMGLLAAAFRLDRQQAPVYSGRGRSYFLTRLLKEVIFPEAELAGIDPRVERRRRWLQLGAYGAVGALALFLLLAWTLSYQRNRSAIAAAQAALERFRAAPLDTSSLGGNLRTLAPKLDALLAVRDLYRPYGITADFGLSQEGKLGQAGQHAYAAWLKGYFLPINQRWLADRMGGPEAANPEILYQLLRVYLMLGQPERLDPKVAGAWIRSDWERDLVAEPVLLQSLSRHLDHLLQLPLDPLPSDDNLVALVRARLSQVPRAVQLYARFKNEALLDHSHDLALGTTLGPPAEQVFVAADGRAIGALTVPGLYTAWGYTHLFLGNSLEFVKGAVAENWVLGQDTALDPQAVERLHRDVERLYLADYRRAWSDLLGAIRLRRARDVNQTVAMLDLLSRPDSPVRALLQAVEQNTALTKLAPPVPPSGPAQATPDERTQKLLAAARLAGGAGGDDPAAEVEAAFKDLAYLVQGGGDRPAPLDAVLKTLAGVQDSLLQAAGAPPAGDQALKSAAGRVAGSGAPTAQAKAELGRLPEPLKGWFLTLASAGESQTLAQTLAGAKGELNAMLKAGVAAPCRAAFNGRYPFSPGSRSEVTLLDFAKLLAPNGVIDQYFQANLKTFVDVNRPVWAEVAVDRQTLGLSPATLRQFQNAAKIRAAFFPTGGAAPAVAFDLKPLALDDTVATFRLTVDGQEVLYRHGPEQVTHLQWPGPNAGSGARLVFETVDGRQVSRAQEGAWALFRLLDEAVVERMAPEQFRVTFQAEAYSARYELRAASVYNPFGLPELKEFHCPDNL</sequence>
<evidence type="ECO:0000313" key="7">
    <source>
        <dbReference type="Proteomes" id="UP001497493"/>
    </source>
</evidence>
<dbReference type="InterPro" id="IPR025743">
    <property type="entry name" value="TssM1_N"/>
</dbReference>
<dbReference type="PANTHER" id="PTHR36153:SF1">
    <property type="entry name" value="TYPE VI SECRETION SYSTEM COMPONENT TSSM1"/>
    <property type="match status" value="1"/>
</dbReference>
<evidence type="ECO:0000259" key="2">
    <source>
        <dbReference type="Pfam" id="PF06744"/>
    </source>
</evidence>
<keyword evidence="7" id="KW-1185">Reference proteome</keyword>
<dbReference type="Pfam" id="PF21070">
    <property type="entry name" value="IcmF_helical"/>
    <property type="match status" value="1"/>
</dbReference>
<dbReference type="InterPro" id="IPR010623">
    <property type="entry name" value="IcmF_C"/>
</dbReference>
<reference evidence="6 7" key="1">
    <citation type="submission" date="2024-04" db="EMBL/GenBank/DDBJ databases">
        <authorList>
            <person name="Cremers G."/>
        </authorList>
    </citation>
    <scope>NUCLEOTIDE SEQUENCE [LARGE SCALE GENOMIC DNA]</scope>
    <source>
        <strain evidence="6">MeCH1-AG</strain>
    </source>
</reference>
<dbReference type="InterPro" id="IPR027417">
    <property type="entry name" value="P-loop_NTPase"/>
</dbReference>
<feature type="transmembrane region" description="Helical" evidence="1">
    <location>
        <begin position="45"/>
        <end position="65"/>
    </location>
</feature>
<keyword evidence="1" id="KW-1133">Transmembrane helix</keyword>
<dbReference type="Gene3D" id="3.40.50.300">
    <property type="entry name" value="P-loop containing nucleotide triphosphate hydrolases"/>
    <property type="match status" value="1"/>
</dbReference>